<evidence type="ECO:0000313" key="1">
    <source>
        <dbReference type="EMBL" id="OGF77963.1"/>
    </source>
</evidence>
<comment type="caution">
    <text evidence="1">The sequence shown here is derived from an EMBL/GenBank/DDBJ whole genome shotgun (WGS) entry which is preliminary data.</text>
</comment>
<organism evidence="1 2">
    <name type="scientific">Candidatus Giovannonibacteria bacterium RIFCSPHIGHO2_12_FULL_43_15</name>
    <dbReference type="NCBI Taxonomy" id="1798341"/>
    <lineage>
        <taxon>Bacteria</taxon>
        <taxon>Candidatus Giovannoniibacteriota</taxon>
    </lineage>
</organism>
<accession>A0A1F5WQL0</accession>
<dbReference type="InterPro" id="IPR027417">
    <property type="entry name" value="P-loop_NTPase"/>
</dbReference>
<proteinExistence type="predicted"/>
<dbReference type="Proteomes" id="UP000177723">
    <property type="component" value="Unassembled WGS sequence"/>
</dbReference>
<protein>
    <submittedName>
        <fullName evidence="1">Uncharacterized protein</fullName>
    </submittedName>
</protein>
<dbReference type="Gene3D" id="3.40.50.300">
    <property type="entry name" value="P-loop containing nucleotide triphosphate hydrolases"/>
    <property type="match status" value="1"/>
</dbReference>
<name>A0A1F5WQL0_9BACT</name>
<dbReference type="EMBL" id="MFHT01000008">
    <property type="protein sequence ID" value="OGF77963.1"/>
    <property type="molecule type" value="Genomic_DNA"/>
</dbReference>
<dbReference type="AlphaFoldDB" id="A0A1F5WQL0"/>
<evidence type="ECO:0000313" key="2">
    <source>
        <dbReference type="Proteomes" id="UP000177723"/>
    </source>
</evidence>
<reference evidence="1 2" key="1">
    <citation type="journal article" date="2016" name="Nat. Commun.">
        <title>Thousands of microbial genomes shed light on interconnected biogeochemical processes in an aquifer system.</title>
        <authorList>
            <person name="Anantharaman K."/>
            <person name="Brown C.T."/>
            <person name="Hug L.A."/>
            <person name="Sharon I."/>
            <person name="Castelle C.J."/>
            <person name="Probst A.J."/>
            <person name="Thomas B.C."/>
            <person name="Singh A."/>
            <person name="Wilkins M.J."/>
            <person name="Karaoz U."/>
            <person name="Brodie E.L."/>
            <person name="Williams K.H."/>
            <person name="Hubbard S.S."/>
            <person name="Banfield J.F."/>
        </authorList>
    </citation>
    <scope>NUCLEOTIDE SEQUENCE [LARGE SCALE GENOMIC DNA]</scope>
</reference>
<sequence length="215" mass="25245">MWQYIFGIGNRAEGKSKKDFSGIMKYTFISGIPASGKSHLASKIAKEIGIQHFTIDDWWKEMKDDPKLKKWVDFFWNQDEAEYWSTTNCEQQWDNIKNQSEALWLTILTKIRETTKYGKGAIFEGVNILPHLAHRDLDFSGIILLGESFEIILERNKKDPRWGKTEELQRKETEAFWNCERPRYKSEAEKHGYKAFTDPILAEAELIKLLENQSF</sequence>
<gene>
    <name evidence="1" type="ORF">A3F23_03945</name>
</gene>
<dbReference type="SUPFAM" id="SSF52540">
    <property type="entry name" value="P-loop containing nucleoside triphosphate hydrolases"/>
    <property type="match status" value="1"/>
</dbReference>